<comment type="caution">
    <text evidence="2">The sequence shown here is derived from an EMBL/GenBank/DDBJ whole genome shotgun (WGS) entry which is preliminary data.</text>
</comment>
<proteinExistence type="predicted"/>
<dbReference type="Proteomes" id="UP001152622">
    <property type="component" value="Chromosome 3"/>
</dbReference>
<evidence type="ECO:0000313" key="2">
    <source>
        <dbReference type="EMBL" id="KAJ8371403.1"/>
    </source>
</evidence>
<accession>A0A9Q1J8R7</accession>
<evidence type="ECO:0000313" key="3">
    <source>
        <dbReference type="Proteomes" id="UP001152622"/>
    </source>
</evidence>
<feature type="region of interest" description="Disordered" evidence="1">
    <location>
        <begin position="124"/>
        <end position="152"/>
    </location>
</feature>
<dbReference type="AlphaFoldDB" id="A0A9Q1J8R7"/>
<protein>
    <submittedName>
        <fullName evidence="2">Uncharacterized protein</fullName>
    </submittedName>
</protein>
<evidence type="ECO:0000256" key="1">
    <source>
        <dbReference type="SAM" id="MobiDB-lite"/>
    </source>
</evidence>
<name>A0A9Q1J8R7_SYNKA</name>
<dbReference type="EMBL" id="JAINUF010000003">
    <property type="protein sequence ID" value="KAJ8371403.1"/>
    <property type="molecule type" value="Genomic_DNA"/>
</dbReference>
<feature type="region of interest" description="Disordered" evidence="1">
    <location>
        <begin position="214"/>
        <end position="239"/>
    </location>
</feature>
<keyword evidence="3" id="KW-1185">Reference proteome</keyword>
<feature type="compositionally biased region" description="Polar residues" evidence="1">
    <location>
        <begin position="131"/>
        <end position="142"/>
    </location>
</feature>
<sequence>MRSTCNAAVIMGVDEGLPWQHVSALTCKALKLLNIVLKTEKLFRLTGLRILLIIGRAIQSSVSVAPRQRTTGRPSADREADGLSGVTFPIEQTSSEERVRLLSFFLERISWYCTYMLKGLGSPSKRRQLDNSKLASELQSASPRRLQEAPFSRPNANEVSAFTPTSLLCEVNTVPRLGAPQQLGERRKCSQQKYDIQKGEPNFHTWSEECLKWLSPSDSTPPGNAGRGQVAVLGQRRWE</sequence>
<reference evidence="2" key="1">
    <citation type="journal article" date="2023" name="Science">
        <title>Genome structures resolve the early diversification of teleost fishes.</title>
        <authorList>
            <person name="Parey E."/>
            <person name="Louis A."/>
            <person name="Montfort J."/>
            <person name="Bouchez O."/>
            <person name="Roques C."/>
            <person name="Iampietro C."/>
            <person name="Lluch J."/>
            <person name="Castinel A."/>
            <person name="Donnadieu C."/>
            <person name="Desvignes T."/>
            <person name="Floi Bucao C."/>
            <person name="Jouanno E."/>
            <person name="Wen M."/>
            <person name="Mejri S."/>
            <person name="Dirks R."/>
            <person name="Jansen H."/>
            <person name="Henkel C."/>
            <person name="Chen W.J."/>
            <person name="Zahm M."/>
            <person name="Cabau C."/>
            <person name="Klopp C."/>
            <person name="Thompson A.W."/>
            <person name="Robinson-Rechavi M."/>
            <person name="Braasch I."/>
            <person name="Lecointre G."/>
            <person name="Bobe J."/>
            <person name="Postlethwait J.H."/>
            <person name="Berthelot C."/>
            <person name="Roest Crollius H."/>
            <person name="Guiguen Y."/>
        </authorList>
    </citation>
    <scope>NUCLEOTIDE SEQUENCE</scope>
    <source>
        <strain evidence="2">WJC10195</strain>
    </source>
</reference>
<organism evidence="2 3">
    <name type="scientific">Synaphobranchus kaupii</name>
    <name type="common">Kaup's arrowtooth eel</name>
    <dbReference type="NCBI Taxonomy" id="118154"/>
    <lineage>
        <taxon>Eukaryota</taxon>
        <taxon>Metazoa</taxon>
        <taxon>Chordata</taxon>
        <taxon>Craniata</taxon>
        <taxon>Vertebrata</taxon>
        <taxon>Euteleostomi</taxon>
        <taxon>Actinopterygii</taxon>
        <taxon>Neopterygii</taxon>
        <taxon>Teleostei</taxon>
        <taxon>Anguilliformes</taxon>
        <taxon>Synaphobranchidae</taxon>
        <taxon>Synaphobranchus</taxon>
    </lineage>
</organism>
<feature type="region of interest" description="Disordered" evidence="1">
    <location>
        <begin position="65"/>
        <end position="84"/>
    </location>
</feature>
<gene>
    <name evidence="2" type="ORF">SKAU_G00114310</name>
</gene>